<feature type="domain" description="HTH La-type RNA-binding" evidence="5">
    <location>
        <begin position="141"/>
        <end position="230"/>
    </location>
</feature>
<dbReference type="InterPro" id="IPR006630">
    <property type="entry name" value="La_HTH"/>
</dbReference>
<feature type="compositionally biased region" description="Basic and acidic residues" evidence="4">
    <location>
        <begin position="106"/>
        <end position="117"/>
    </location>
</feature>
<feature type="compositionally biased region" description="Polar residues" evidence="4">
    <location>
        <begin position="549"/>
        <end position="569"/>
    </location>
</feature>
<dbReference type="STRING" id="75913.A0A0K0F5W9"/>
<keyword evidence="2 3" id="KW-0694">RNA-binding</keyword>
<dbReference type="PANTHER" id="PTHR22792:SF131">
    <property type="entry name" value="LA-RELATED PROTEIN LARP4B"/>
    <property type="match status" value="1"/>
</dbReference>
<feature type="region of interest" description="Disordered" evidence="4">
    <location>
        <begin position="758"/>
        <end position="799"/>
    </location>
</feature>
<feature type="region of interest" description="Disordered" evidence="4">
    <location>
        <begin position="490"/>
        <end position="510"/>
    </location>
</feature>
<dbReference type="AlphaFoldDB" id="A0A0K0F5W9"/>
<keyword evidence="1" id="KW-0597">Phosphoprotein</keyword>
<reference evidence="7" key="2">
    <citation type="submission" date="2015-08" db="UniProtKB">
        <authorList>
            <consortium name="WormBaseParasite"/>
        </authorList>
    </citation>
    <scope>IDENTIFICATION</scope>
</reference>
<feature type="region of interest" description="Disordered" evidence="4">
    <location>
        <begin position="81"/>
        <end position="143"/>
    </location>
</feature>
<feature type="compositionally biased region" description="Low complexity" evidence="4">
    <location>
        <begin position="490"/>
        <end position="502"/>
    </location>
</feature>
<sequence length="879" mass="99117">MAGQLNGHFFMCTETSPRCFVIQKLDASTITQKTLSNVAKNLPQNNGNEQVDSFNPPFPNLPYWFNDEIEKNLVQISEGRQPTSRLNNQQTNDNHKATTIPNIQVTEDKSDNTKDNVENTESQNDDKNSTEQKSETRIEKDENGKDLEEKLRIQLEYYFSRENLATDKYLKGQMDNEGYVPIKIIANFRKVSVLTSDIDLIVKVLKSSNVLQVDKSCEKVRVGAKRSTLILREISENNGEDMVKELLKGGPEWKRICYASNNSWYVTYDDDESCGKACLVIQEQAKKLGKDISVRIKTGSVPIHHENHHSSSSNVSATATGNIITSNNNFVNGNINSYLNPLSIIPYSDNFLIPNQCQSYSPIGKNNYEGMSFINKNNYNKQSINNGFNCGKKSNLNSNFGPRGSISPRRLSPLPKNNYGKKHNSFSPSKQIEKMDLGPILTLSGFYPTAAYKPTTEGLREIPLPPNPNIFMTSGQYYRNNKNSINLSTSNGHNNTNNTGNNRKIPPTDNSYGKRAGIYKGSQHHNYNNQLPENTKNNVGNFQNFVKHNNSANYNTTNSHTQNNFIPSDNKNNHQPNYNNNKNNISFHEKNYNKFNGKNYISTQNDDSNKRTYKYSNESNSSSSSGNYGKITLFNNGFRGTSSANIPNYKGKKNNFNSGNDNYKKFNNNNNYEKNVIHKNKKEITIDTNNCKNDEENTKVFWRIKETTNEKPKDLSIKLNVENKKKSRVPPNPVKVPNDVDIFKIPEESSKEVFTFDRVKNSENISPNGNGKKNGTANNSIKLSDDNGTKQVTLKSPPKYNFNEGEFPVLCEVTDKLTSSPINNKNQKKSSLTNGSAVQFSDIASGKNKISSSSDEIINEKKNTSNRKSYAETLLVDKN</sequence>
<dbReference type="Pfam" id="PF05383">
    <property type="entry name" value="La"/>
    <property type="match status" value="1"/>
</dbReference>
<dbReference type="GO" id="GO:0045727">
    <property type="term" value="P:positive regulation of translation"/>
    <property type="evidence" value="ECO:0007669"/>
    <property type="project" value="TreeGrafter"/>
</dbReference>
<dbReference type="Proteomes" id="UP000035680">
    <property type="component" value="Unassembled WGS sequence"/>
</dbReference>
<evidence type="ECO:0000256" key="1">
    <source>
        <dbReference type="ARBA" id="ARBA00022553"/>
    </source>
</evidence>
<dbReference type="GO" id="GO:0005829">
    <property type="term" value="C:cytosol"/>
    <property type="evidence" value="ECO:0007669"/>
    <property type="project" value="TreeGrafter"/>
</dbReference>
<evidence type="ECO:0000256" key="2">
    <source>
        <dbReference type="ARBA" id="ARBA00022884"/>
    </source>
</evidence>
<dbReference type="PANTHER" id="PTHR22792">
    <property type="entry name" value="LUPUS LA PROTEIN-RELATED"/>
    <property type="match status" value="1"/>
</dbReference>
<evidence type="ECO:0000259" key="5">
    <source>
        <dbReference type="PROSITE" id="PS50961"/>
    </source>
</evidence>
<feature type="compositionally biased region" description="Polar residues" evidence="4">
    <location>
        <begin position="81"/>
        <end position="105"/>
    </location>
</feature>
<feature type="region of interest" description="Disordered" evidence="4">
    <location>
        <begin position="400"/>
        <end position="429"/>
    </location>
</feature>
<dbReference type="GO" id="GO:0010494">
    <property type="term" value="C:cytoplasmic stress granule"/>
    <property type="evidence" value="ECO:0007669"/>
    <property type="project" value="TreeGrafter"/>
</dbReference>
<dbReference type="InterPro" id="IPR045180">
    <property type="entry name" value="La_dom_prot"/>
</dbReference>
<dbReference type="SUPFAM" id="SSF46785">
    <property type="entry name" value="Winged helix' DNA-binding domain"/>
    <property type="match status" value="1"/>
</dbReference>
<accession>A0A0K0F5W9</accession>
<dbReference type="InterPro" id="IPR058699">
    <property type="entry name" value="RRM_LARP4/4B"/>
</dbReference>
<evidence type="ECO:0000256" key="4">
    <source>
        <dbReference type="SAM" id="MobiDB-lite"/>
    </source>
</evidence>
<dbReference type="Gene3D" id="1.10.10.10">
    <property type="entry name" value="Winged helix-like DNA-binding domain superfamily/Winged helix DNA-binding domain"/>
    <property type="match status" value="1"/>
</dbReference>
<dbReference type="SMART" id="SM00715">
    <property type="entry name" value="LA"/>
    <property type="match status" value="1"/>
</dbReference>
<feature type="compositionally biased region" description="Low complexity" evidence="4">
    <location>
        <begin position="616"/>
        <end position="627"/>
    </location>
</feature>
<dbReference type="WBParaSite" id="SVE_0421200.1">
    <property type="protein sequence ID" value="SVE_0421200.1"/>
    <property type="gene ID" value="SVE_0421200"/>
</dbReference>
<dbReference type="Pfam" id="PF26088">
    <property type="entry name" value="RRM_LARP4"/>
    <property type="match status" value="1"/>
</dbReference>
<feature type="compositionally biased region" description="Polar residues" evidence="4">
    <location>
        <begin position="593"/>
        <end position="606"/>
    </location>
</feature>
<evidence type="ECO:0000256" key="3">
    <source>
        <dbReference type="PROSITE-ProRule" id="PRU00332"/>
    </source>
</evidence>
<keyword evidence="6" id="KW-1185">Reference proteome</keyword>
<feature type="region of interest" description="Disordered" evidence="4">
    <location>
        <begin position="549"/>
        <end position="628"/>
    </location>
</feature>
<dbReference type="GO" id="GO:0003730">
    <property type="term" value="F:mRNA 3'-UTR binding"/>
    <property type="evidence" value="ECO:0007669"/>
    <property type="project" value="TreeGrafter"/>
</dbReference>
<evidence type="ECO:0000313" key="6">
    <source>
        <dbReference type="Proteomes" id="UP000035680"/>
    </source>
</evidence>
<organism evidence="6 7">
    <name type="scientific">Strongyloides venezuelensis</name>
    <name type="common">Threadworm</name>
    <dbReference type="NCBI Taxonomy" id="75913"/>
    <lineage>
        <taxon>Eukaryota</taxon>
        <taxon>Metazoa</taxon>
        <taxon>Ecdysozoa</taxon>
        <taxon>Nematoda</taxon>
        <taxon>Chromadorea</taxon>
        <taxon>Rhabditida</taxon>
        <taxon>Tylenchina</taxon>
        <taxon>Panagrolaimomorpha</taxon>
        <taxon>Strongyloidoidea</taxon>
        <taxon>Strongyloididae</taxon>
        <taxon>Strongyloides</taxon>
    </lineage>
</organism>
<dbReference type="InterPro" id="IPR036388">
    <property type="entry name" value="WH-like_DNA-bd_sf"/>
</dbReference>
<protein>
    <submittedName>
        <fullName evidence="7">La-related protein CG11505 (inferred by orthology to a D. melanogaster protein)</fullName>
    </submittedName>
</protein>
<feature type="region of interest" description="Disordered" evidence="4">
    <location>
        <begin position="845"/>
        <end position="879"/>
    </location>
</feature>
<dbReference type="InterPro" id="IPR036390">
    <property type="entry name" value="WH_DNA-bd_sf"/>
</dbReference>
<reference evidence="6" key="1">
    <citation type="submission" date="2014-07" db="EMBL/GenBank/DDBJ databases">
        <authorList>
            <person name="Martin A.A"/>
            <person name="De Silva N."/>
        </authorList>
    </citation>
    <scope>NUCLEOTIDE SEQUENCE</scope>
</reference>
<dbReference type="PROSITE" id="PS50961">
    <property type="entry name" value="HTH_LA"/>
    <property type="match status" value="1"/>
</dbReference>
<feature type="compositionally biased region" description="Low complexity" evidence="4">
    <location>
        <begin position="573"/>
        <end position="584"/>
    </location>
</feature>
<name>A0A0K0F5W9_STRVS</name>
<evidence type="ECO:0000313" key="7">
    <source>
        <dbReference type="WBParaSite" id="SVE_0421200.1"/>
    </source>
</evidence>
<proteinExistence type="predicted"/>
<feature type="compositionally biased region" description="Basic and acidic residues" evidence="4">
    <location>
        <begin position="124"/>
        <end position="143"/>
    </location>
</feature>